<keyword evidence="2" id="KW-0472">Membrane</keyword>
<name>A0A2N5DRM3_9CAUL</name>
<feature type="region of interest" description="Disordered" evidence="1">
    <location>
        <begin position="1"/>
        <end position="27"/>
    </location>
</feature>
<evidence type="ECO:0000256" key="1">
    <source>
        <dbReference type="SAM" id="MobiDB-lite"/>
    </source>
</evidence>
<dbReference type="Proteomes" id="UP000234479">
    <property type="component" value="Unassembled WGS sequence"/>
</dbReference>
<keyword evidence="2" id="KW-0812">Transmembrane</keyword>
<feature type="transmembrane region" description="Helical" evidence="2">
    <location>
        <begin position="66"/>
        <end position="83"/>
    </location>
</feature>
<keyword evidence="2" id="KW-1133">Transmembrane helix</keyword>
<evidence type="ECO:0000256" key="2">
    <source>
        <dbReference type="SAM" id="Phobius"/>
    </source>
</evidence>
<dbReference type="OrthoDB" id="9897927at2"/>
<dbReference type="RefSeq" id="WP_101716320.1">
    <property type="nucleotide sequence ID" value="NZ_PJRS01000006.1"/>
</dbReference>
<comment type="caution">
    <text evidence="3">The sequence shown here is derived from an EMBL/GenBank/DDBJ whole genome shotgun (WGS) entry which is preliminary data.</text>
</comment>
<dbReference type="AlphaFoldDB" id="A0A2N5DRM3"/>
<keyword evidence="4" id="KW-1185">Reference proteome</keyword>
<protein>
    <recommendedName>
        <fullName evidence="5">DUF883 domain-containing protein</fullName>
    </recommendedName>
</protein>
<evidence type="ECO:0000313" key="4">
    <source>
        <dbReference type="Proteomes" id="UP000234479"/>
    </source>
</evidence>
<gene>
    <name evidence="3" type="ORF">SGCZBJ_01765</name>
</gene>
<accession>A0A2N5DRM3</accession>
<reference evidence="3 4" key="1">
    <citation type="submission" date="2017-12" db="EMBL/GenBank/DDBJ databases">
        <title>The genome sequence of Caulobacter sp. 410.</title>
        <authorList>
            <person name="Gao J."/>
            <person name="Mao X."/>
            <person name="Sun J."/>
        </authorList>
    </citation>
    <scope>NUCLEOTIDE SEQUENCE [LARGE SCALE GENOMIC DNA]</scope>
    <source>
        <strain evidence="3 4">410</strain>
    </source>
</reference>
<sequence>MTDTGISQANVRHRDKAKEQLGAAGASAKDAYGSLRTGAEELYAGGREHFQDGRQVIEEKVRERPTLALTAAIGVGVLLGLLLRGPRTVYVRVPATTRP</sequence>
<feature type="compositionally biased region" description="Polar residues" evidence="1">
    <location>
        <begin position="1"/>
        <end position="10"/>
    </location>
</feature>
<proteinExistence type="predicted"/>
<dbReference type="EMBL" id="PJRS01000006">
    <property type="protein sequence ID" value="PLR28702.1"/>
    <property type="molecule type" value="Genomic_DNA"/>
</dbReference>
<evidence type="ECO:0008006" key="5">
    <source>
        <dbReference type="Google" id="ProtNLM"/>
    </source>
</evidence>
<organism evidence="3 4">
    <name type="scientific">Caulobacter zeae</name>
    <dbReference type="NCBI Taxonomy" id="2055137"/>
    <lineage>
        <taxon>Bacteria</taxon>
        <taxon>Pseudomonadati</taxon>
        <taxon>Pseudomonadota</taxon>
        <taxon>Alphaproteobacteria</taxon>
        <taxon>Caulobacterales</taxon>
        <taxon>Caulobacteraceae</taxon>
        <taxon>Caulobacter</taxon>
    </lineage>
</organism>
<evidence type="ECO:0000313" key="3">
    <source>
        <dbReference type="EMBL" id="PLR28702.1"/>
    </source>
</evidence>